<dbReference type="SUPFAM" id="SSF56796">
    <property type="entry name" value="Dehydroquinate synthase-like"/>
    <property type="match status" value="1"/>
</dbReference>
<dbReference type="InterPro" id="IPR039697">
    <property type="entry name" value="Alcohol_dehydrogenase_Fe"/>
</dbReference>
<name>A0ABM0MZN8_SACKO</name>
<feature type="non-terminal residue" evidence="2">
    <location>
        <position position="111"/>
    </location>
</feature>
<dbReference type="RefSeq" id="XP_006825479.1">
    <property type="nucleotide sequence ID" value="XM_006825416.1"/>
</dbReference>
<dbReference type="Proteomes" id="UP000694865">
    <property type="component" value="Unplaced"/>
</dbReference>
<protein>
    <submittedName>
        <fullName evidence="2">Hydroxyacid-oxoacid transhydrogenase, mitochondrial-like</fullName>
    </submittedName>
</protein>
<reference evidence="2" key="1">
    <citation type="submission" date="2025-08" db="UniProtKB">
        <authorList>
            <consortium name="RefSeq"/>
        </authorList>
    </citation>
    <scope>IDENTIFICATION</scope>
    <source>
        <tissue evidence="2">Testes</tissue>
    </source>
</reference>
<gene>
    <name evidence="2" type="primary">LOC102803000</name>
</gene>
<evidence type="ECO:0000313" key="1">
    <source>
        <dbReference type="Proteomes" id="UP000694865"/>
    </source>
</evidence>
<sequence length="111" mass="12127">PTTAGTGSETTGVAIFDYEPLKAKTGIGSRTIRPLLGIVDPLHTLHMPESVAAYSGFDVLCHALESYTAIPFNERTPRPSNPIERPAYQGSNPISDIWALDALKIIKKYMR</sequence>
<organism evidence="1 2">
    <name type="scientific">Saccoglossus kowalevskii</name>
    <name type="common">Acorn worm</name>
    <dbReference type="NCBI Taxonomy" id="10224"/>
    <lineage>
        <taxon>Eukaryota</taxon>
        <taxon>Metazoa</taxon>
        <taxon>Hemichordata</taxon>
        <taxon>Enteropneusta</taxon>
        <taxon>Harrimaniidae</taxon>
        <taxon>Saccoglossus</taxon>
    </lineage>
</organism>
<keyword evidence="1" id="KW-1185">Reference proteome</keyword>
<evidence type="ECO:0000313" key="2">
    <source>
        <dbReference type="RefSeq" id="XP_006825479.1"/>
    </source>
</evidence>
<dbReference type="Gene3D" id="3.40.50.1970">
    <property type="match status" value="1"/>
</dbReference>
<feature type="non-terminal residue" evidence="2">
    <location>
        <position position="1"/>
    </location>
</feature>
<dbReference type="PANTHER" id="PTHR11496:SF83">
    <property type="entry name" value="HYDROXYACID-OXOACID TRANSHYDROGENASE, MITOCHONDRIAL"/>
    <property type="match status" value="1"/>
</dbReference>
<proteinExistence type="predicted"/>
<dbReference type="GeneID" id="102803000"/>
<dbReference type="Gene3D" id="1.20.1090.10">
    <property type="entry name" value="Dehydroquinate synthase-like - alpha domain"/>
    <property type="match status" value="1"/>
</dbReference>
<accession>A0ABM0MZN8</accession>
<dbReference type="PANTHER" id="PTHR11496">
    <property type="entry name" value="ALCOHOL DEHYDROGENASE"/>
    <property type="match status" value="1"/>
</dbReference>